<organism evidence="2 3">
    <name type="scientific">Algoriella xinjiangensis</name>
    <dbReference type="NCBI Taxonomy" id="684065"/>
    <lineage>
        <taxon>Bacteria</taxon>
        <taxon>Pseudomonadati</taxon>
        <taxon>Bacteroidota</taxon>
        <taxon>Flavobacteriia</taxon>
        <taxon>Flavobacteriales</taxon>
        <taxon>Weeksellaceae</taxon>
        <taxon>Algoriella</taxon>
    </lineage>
</organism>
<dbReference type="RefSeq" id="WP_092905895.1">
    <property type="nucleotide sequence ID" value="NZ_FOUZ01000002.1"/>
</dbReference>
<protein>
    <submittedName>
        <fullName evidence="2">Uncharacterized protein</fullName>
    </submittedName>
</protein>
<dbReference type="Proteomes" id="UP000199149">
    <property type="component" value="Unassembled WGS sequence"/>
</dbReference>
<evidence type="ECO:0000256" key="1">
    <source>
        <dbReference type="SAM" id="SignalP"/>
    </source>
</evidence>
<name>A0A1I4T1Q3_9FLAO</name>
<feature type="chain" id="PRO_5011521654" evidence="1">
    <location>
        <begin position="18"/>
        <end position="330"/>
    </location>
</feature>
<reference evidence="3" key="1">
    <citation type="submission" date="2016-10" db="EMBL/GenBank/DDBJ databases">
        <authorList>
            <person name="Varghese N."/>
            <person name="Submissions S."/>
        </authorList>
    </citation>
    <scope>NUCLEOTIDE SEQUENCE [LARGE SCALE GENOMIC DNA]</scope>
    <source>
        <strain evidence="3">XJ109</strain>
    </source>
</reference>
<dbReference type="STRING" id="684065.SAMN05421738_1024"/>
<sequence>MKHFLFFLTLASSLIQAQVIISEDSNYNTSANVTPKAILDIQAVNSGVMMPKVDLLILSPTDITQYPPEGSLVYNIQLGTNVNPKGIYIFKDGTWGMLLNSDVVTDAIAYTRTYSSSTFTGDLNTDRNVSMNYSQSPLAGFFPTQAQANANTDGQFAAGFSGLGSWTRVTNFQTPAFDISTKYNLKNKVYVNGNGLVRFNNYASTNNIVYAVALFRQKTGDTNPILVGTKIFNAIISGNCNFDTYSTDFYEENIPSGNYTYFLAYKYLYTDNVTGDNNTTQASNGKTMAIGNYPLIFYFGAGNNPPTFSCNNSSTFIAQNTITLSVNYTP</sequence>
<accession>A0A1I4T1Q3</accession>
<evidence type="ECO:0000313" key="3">
    <source>
        <dbReference type="Proteomes" id="UP000199149"/>
    </source>
</evidence>
<gene>
    <name evidence="2" type="ORF">SAMN05421738_1024</name>
</gene>
<evidence type="ECO:0000313" key="2">
    <source>
        <dbReference type="EMBL" id="SFM70589.1"/>
    </source>
</evidence>
<dbReference type="EMBL" id="FOUZ01000002">
    <property type="protein sequence ID" value="SFM70589.1"/>
    <property type="molecule type" value="Genomic_DNA"/>
</dbReference>
<dbReference type="AlphaFoldDB" id="A0A1I4T1Q3"/>
<proteinExistence type="predicted"/>
<keyword evidence="3" id="KW-1185">Reference proteome</keyword>
<feature type="signal peptide" evidence="1">
    <location>
        <begin position="1"/>
        <end position="17"/>
    </location>
</feature>
<keyword evidence="1" id="KW-0732">Signal</keyword>